<reference evidence="2 3" key="1">
    <citation type="submission" date="2019-03" db="EMBL/GenBank/DDBJ databases">
        <title>Lake Tanganyika Metagenome-Assembled Genomes (MAGs).</title>
        <authorList>
            <person name="Tran P."/>
        </authorList>
    </citation>
    <scope>NUCLEOTIDE SEQUENCE [LARGE SCALE GENOMIC DNA]</scope>
    <source>
        <strain evidence="2">K_DeepCast_65m_m2_236</strain>
    </source>
</reference>
<evidence type="ECO:0000313" key="2">
    <source>
        <dbReference type="EMBL" id="MBM3273880.1"/>
    </source>
</evidence>
<evidence type="ECO:0000313" key="3">
    <source>
        <dbReference type="Proteomes" id="UP000703893"/>
    </source>
</evidence>
<dbReference type="PANTHER" id="PTHR43792">
    <property type="entry name" value="GNAT FAMILY, PUTATIVE (AFU_ORTHOLOGUE AFUA_3G00765)-RELATED-RELATED"/>
    <property type="match status" value="1"/>
</dbReference>
<gene>
    <name evidence="2" type="ORF">FJZ00_01910</name>
</gene>
<evidence type="ECO:0000259" key="1">
    <source>
        <dbReference type="PROSITE" id="PS51186"/>
    </source>
</evidence>
<dbReference type="Pfam" id="PF13302">
    <property type="entry name" value="Acetyltransf_3"/>
    <property type="match status" value="1"/>
</dbReference>
<dbReference type="Gene3D" id="3.40.630.30">
    <property type="match status" value="1"/>
</dbReference>
<organism evidence="2 3">
    <name type="scientific">Candidatus Tanganyikabacteria bacterium</name>
    <dbReference type="NCBI Taxonomy" id="2961651"/>
    <lineage>
        <taxon>Bacteria</taxon>
        <taxon>Bacillati</taxon>
        <taxon>Candidatus Sericytochromatia</taxon>
        <taxon>Candidatus Tanganyikabacteria</taxon>
    </lineage>
</organism>
<dbReference type="GO" id="GO:0016747">
    <property type="term" value="F:acyltransferase activity, transferring groups other than amino-acyl groups"/>
    <property type="evidence" value="ECO:0007669"/>
    <property type="project" value="InterPro"/>
</dbReference>
<proteinExistence type="predicted"/>
<dbReference type="SUPFAM" id="SSF55729">
    <property type="entry name" value="Acyl-CoA N-acyltransferases (Nat)"/>
    <property type="match status" value="1"/>
</dbReference>
<dbReference type="InterPro" id="IPR016181">
    <property type="entry name" value="Acyl_CoA_acyltransferase"/>
</dbReference>
<name>A0A937X3X3_9BACT</name>
<dbReference type="PROSITE" id="PS51186">
    <property type="entry name" value="GNAT"/>
    <property type="match status" value="1"/>
</dbReference>
<feature type="domain" description="N-acetyltransferase" evidence="1">
    <location>
        <begin position="9"/>
        <end position="161"/>
    </location>
</feature>
<dbReference type="InterPro" id="IPR000182">
    <property type="entry name" value="GNAT_dom"/>
</dbReference>
<comment type="caution">
    <text evidence="2">The sequence shown here is derived from an EMBL/GenBank/DDBJ whole genome shotgun (WGS) entry which is preliminary data.</text>
</comment>
<dbReference type="AlphaFoldDB" id="A0A937X3X3"/>
<accession>A0A937X3X3</accession>
<dbReference type="Proteomes" id="UP000703893">
    <property type="component" value="Unassembled WGS sequence"/>
</dbReference>
<protein>
    <submittedName>
        <fullName evidence="2">GNAT family N-acetyltransferase</fullName>
    </submittedName>
</protein>
<dbReference type="EMBL" id="VGJX01000068">
    <property type="protein sequence ID" value="MBM3273880.1"/>
    <property type="molecule type" value="Genomic_DNA"/>
</dbReference>
<sequence length="180" mass="20221">MPKQAMQSVTFEPVDPSEPDSLAAWLASDTRPCHGVSSLDLEAARHRVRDGFLDDALAFWMLVGSERIGLFRLHDLSDPTPGLDIRIRTAWRGQGLGKVGLRWVTDYVFKKLPDKIRVEGNTRVDNVGMRRVFEACGYVKEAHFRRAWPGADGVNYDCTAYGILREDWEAGSITPVAWDS</sequence>
<dbReference type="InterPro" id="IPR051531">
    <property type="entry name" value="N-acetyltransferase"/>
</dbReference>